<keyword evidence="4" id="KW-1185">Reference proteome</keyword>
<dbReference type="AlphaFoldDB" id="A0A4Y2QNZ6"/>
<evidence type="ECO:0000313" key="3">
    <source>
        <dbReference type="EMBL" id="GBN65152.1"/>
    </source>
</evidence>
<proteinExistence type="predicted"/>
<dbReference type="OrthoDB" id="6459372at2759"/>
<keyword evidence="1" id="KW-1133">Transmembrane helix</keyword>
<evidence type="ECO:0000313" key="2">
    <source>
        <dbReference type="EMBL" id="GBN65084.1"/>
    </source>
</evidence>
<dbReference type="EMBL" id="BGPR01014425">
    <property type="protein sequence ID" value="GBN65152.1"/>
    <property type="molecule type" value="Genomic_DNA"/>
</dbReference>
<dbReference type="Proteomes" id="UP000499080">
    <property type="component" value="Unassembled WGS sequence"/>
</dbReference>
<reference evidence="2 4" key="1">
    <citation type="journal article" date="2019" name="Sci. Rep.">
        <title>Orb-weaving spider Araneus ventricosus genome elucidates the spidroin gene catalogue.</title>
        <authorList>
            <person name="Kono N."/>
            <person name="Nakamura H."/>
            <person name="Ohtoshi R."/>
            <person name="Moran D.A.P."/>
            <person name="Shinohara A."/>
            <person name="Yoshida Y."/>
            <person name="Fujiwara M."/>
            <person name="Mori M."/>
            <person name="Tomita M."/>
            <person name="Arakawa K."/>
        </authorList>
    </citation>
    <scope>NUCLEOTIDE SEQUENCE [LARGE SCALE GENOMIC DNA]</scope>
</reference>
<sequence length="77" mass="8893">NLYIDLLGFSVKSMAATIPIGAPFYQWELDSKRMTERKRVTHLRYMFTSCIKVVVLGLVLSMMYVLFTPVFHALAVY</sequence>
<dbReference type="EMBL" id="BGPR01014413">
    <property type="protein sequence ID" value="GBN65084.1"/>
    <property type="molecule type" value="Genomic_DNA"/>
</dbReference>
<gene>
    <name evidence="3" type="ORF">AVEN_150593_1</name>
    <name evidence="2" type="ORF">AVEN_156014_1</name>
</gene>
<accession>A0A4Y2QNZ6</accession>
<evidence type="ECO:0000256" key="1">
    <source>
        <dbReference type="SAM" id="Phobius"/>
    </source>
</evidence>
<keyword evidence="1" id="KW-0472">Membrane</keyword>
<feature type="transmembrane region" description="Helical" evidence="1">
    <location>
        <begin position="45"/>
        <end position="67"/>
    </location>
</feature>
<organism evidence="2 4">
    <name type="scientific">Araneus ventricosus</name>
    <name type="common">Orbweaver spider</name>
    <name type="synonym">Epeira ventricosa</name>
    <dbReference type="NCBI Taxonomy" id="182803"/>
    <lineage>
        <taxon>Eukaryota</taxon>
        <taxon>Metazoa</taxon>
        <taxon>Ecdysozoa</taxon>
        <taxon>Arthropoda</taxon>
        <taxon>Chelicerata</taxon>
        <taxon>Arachnida</taxon>
        <taxon>Araneae</taxon>
        <taxon>Araneomorphae</taxon>
        <taxon>Entelegynae</taxon>
        <taxon>Araneoidea</taxon>
        <taxon>Araneidae</taxon>
        <taxon>Araneus</taxon>
    </lineage>
</organism>
<evidence type="ECO:0000313" key="4">
    <source>
        <dbReference type="Proteomes" id="UP000499080"/>
    </source>
</evidence>
<comment type="caution">
    <text evidence="2">The sequence shown here is derived from an EMBL/GenBank/DDBJ whole genome shotgun (WGS) entry which is preliminary data.</text>
</comment>
<keyword evidence="1" id="KW-0812">Transmembrane</keyword>
<feature type="non-terminal residue" evidence="2">
    <location>
        <position position="1"/>
    </location>
</feature>
<protein>
    <submittedName>
        <fullName evidence="2">Uncharacterized protein</fullName>
    </submittedName>
</protein>
<name>A0A4Y2QNZ6_ARAVE</name>